<dbReference type="OrthoDB" id="4137487at2759"/>
<dbReference type="Proteomes" id="UP000630445">
    <property type="component" value="Unassembled WGS sequence"/>
</dbReference>
<keyword evidence="2" id="KW-0472">Membrane</keyword>
<evidence type="ECO:0008006" key="9">
    <source>
        <dbReference type="Google" id="ProtNLM"/>
    </source>
</evidence>
<keyword evidence="8" id="KW-1185">Reference proteome</keyword>
<name>A0A8H6P2I5_9EURO</name>
<evidence type="ECO:0000256" key="2">
    <source>
        <dbReference type="SAM" id="Phobius"/>
    </source>
</evidence>
<dbReference type="PANTHER" id="PTHR31685:SF2">
    <property type="entry name" value="PROTEIN YTP1"/>
    <property type="match status" value="1"/>
</dbReference>
<evidence type="ECO:0000313" key="6">
    <source>
        <dbReference type="EMBL" id="KAF7115028.1"/>
    </source>
</evidence>
<feature type="transmembrane region" description="Helical" evidence="2">
    <location>
        <begin position="276"/>
        <end position="293"/>
    </location>
</feature>
<organism evidence="6 8">
    <name type="scientific">Aspergillus hiratsukae</name>
    <dbReference type="NCBI Taxonomy" id="1194566"/>
    <lineage>
        <taxon>Eukaryota</taxon>
        <taxon>Fungi</taxon>
        <taxon>Dikarya</taxon>
        <taxon>Ascomycota</taxon>
        <taxon>Pezizomycotina</taxon>
        <taxon>Eurotiomycetes</taxon>
        <taxon>Eurotiomycetidae</taxon>
        <taxon>Eurotiales</taxon>
        <taxon>Aspergillaceae</taxon>
        <taxon>Aspergillus</taxon>
        <taxon>Aspergillus subgen. Fumigati</taxon>
    </lineage>
</organism>
<accession>A0A8H6P2I5</accession>
<evidence type="ECO:0000256" key="1">
    <source>
        <dbReference type="SAM" id="MobiDB-lite"/>
    </source>
</evidence>
<keyword evidence="3" id="KW-0732">Signal</keyword>
<keyword evidence="2" id="KW-1133">Transmembrane helix</keyword>
<feature type="domain" description="Protein YTP1-like C-terminal" evidence="5">
    <location>
        <begin position="156"/>
        <end position="399"/>
    </location>
</feature>
<feature type="transmembrane region" description="Helical" evidence="2">
    <location>
        <begin position="379"/>
        <end position="401"/>
    </location>
</feature>
<dbReference type="EMBL" id="JACBAD010002119">
    <property type="protein sequence ID" value="KAF7115028.1"/>
    <property type="molecule type" value="Genomic_DNA"/>
</dbReference>
<dbReference type="InterPro" id="IPR018825">
    <property type="entry name" value="DUF2427"/>
</dbReference>
<dbReference type="InterPro" id="IPR018827">
    <property type="entry name" value="YTP1_C"/>
</dbReference>
<evidence type="ECO:0000313" key="8">
    <source>
        <dbReference type="Proteomes" id="UP000630445"/>
    </source>
</evidence>
<dbReference type="PANTHER" id="PTHR31685">
    <property type="entry name" value="INTEGRAL MEMBRANE PROTEIN (AFU_ORTHOLOGUE AFUA_6G12730)-RELATED"/>
    <property type="match status" value="1"/>
</dbReference>
<dbReference type="Pfam" id="PF10348">
    <property type="entry name" value="DUF2427"/>
    <property type="match status" value="1"/>
</dbReference>
<comment type="caution">
    <text evidence="6">The sequence shown here is derived from an EMBL/GenBank/DDBJ whole genome shotgun (WGS) entry which is preliminary data.</text>
</comment>
<evidence type="ECO:0000259" key="5">
    <source>
        <dbReference type="Pfam" id="PF10355"/>
    </source>
</evidence>
<feature type="transmembrane region" description="Helical" evidence="2">
    <location>
        <begin position="180"/>
        <end position="203"/>
    </location>
</feature>
<keyword evidence="2" id="KW-0812">Transmembrane</keyword>
<protein>
    <recommendedName>
        <fullName evidence="9">Integral membrane protein</fullName>
    </recommendedName>
</protein>
<feature type="transmembrane region" description="Helical" evidence="2">
    <location>
        <begin position="103"/>
        <end position="125"/>
    </location>
</feature>
<gene>
    <name evidence="6" type="ORF">CNMCM5793_001064</name>
    <name evidence="7" type="ORF">CNMCM6106_002646</name>
</gene>
<reference evidence="6" key="1">
    <citation type="submission" date="2020-06" db="EMBL/GenBank/DDBJ databases">
        <title>Draft genome sequences of strains closely related to Aspergillus parafelis and Aspergillus hiratsukae.</title>
        <authorList>
            <person name="Dos Santos R.A.C."/>
            <person name="Rivero-Menendez O."/>
            <person name="Steenwyk J.L."/>
            <person name="Mead M.E."/>
            <person name="Goldman G.H."/>
            <person name="Alastruey-Izquierdo A."/>
            <person name="Rokas A."/>
        </authorList>
    </citation>
    <scope>NUCLEOTIDE SEQUENCE</scope>
    <source>
        <strain evidence="6">CNM-CM5793</strain>
        <strain evidence="7">CNM-CM6106</strain>
    </source>
</reference>
<evidence type="ECO:0000313" key="7">
    <source>
        <dbReference type="EMBL" id="KAF7157339.1"/>
    </source>
</evidence>
<evidence type="ECO:0000259" key="4">
    <source>
        <dbReference type="Pfam" id="PF10348"/>
    </source>
</evidence>
<feature type="transmembrane region" description="Helical" evidence="2">
    <location>
        <begin position="74"/>
        <end position="91"/>
    </location>
</feature>
<feature type="signal peptide" evidence="3">
    <location>
        <begin position="1"/>
        <end position="22"/>
    </location>
</feature>
<feature type="transmembrane region" description="Helical" evidence="2">
    <location>
        <begin position="305"/>
        <end position="325"/>
    </location>
</feature>
<feature type="transmembrane region" description="Helical" evidence="2">
    <location>
        <begin position="137"/>
        <end position="160"/>
    </location>
</feature>
<feature type="transmembrane region" description="Helical" evidence="2">
    <location>
        <begin position="341"/>
        <end position="359"/>
    </location>
</feature>
<dbReference type="EMBL" id="JACBAF010002302">
    <property type="protein sequence ID" value="KAF7157339.1"/>
    <property type="molecule type" value="Genomic_DNA"/>
</dbReference>
<feature type="domain" description="DUF2427" evidence="4">
    <location>
        <begin position="30"/>
        <end position="128"/>
    </location>
</feature>
<feature type="transmembrane region" description="Helical" evidence="2">
    <location>
        <begin position="46"/>
        <end position="67"/>
    </location>
</feature>
<sequence length="491" mass="54151">MMGILDLRGVLIALVLASSVVAHGGHESVPEGDAVSQDPIDSTLWIHMILMGFTFGIIFPLGMVLGIVRSRWHVPLQIVGTIIAVVAYFLGHAHKGRQFGKNVHASFANVLMLMLVVQVVIGLYLKLHLEKGIHGRIRRLFVVLHGVLGKAMPIVSWTQMVFGGIAANGFCQGDHLGQCLAHFIMGSAFIAYGIMLTILLLVGQFWLRRTGRSQEFFDSLVIAAWGCVNTFTEHRWGGPWVHNDLQHTTMGIVWWCAGLLGIWMSRKRNGRPKRNLIPAIVILLTGYAMSAHAQTLMISTMVHSIFGYTLMAAGFTRIIEISFVLKDKSNLSLDGTDPNSFQYLPPFLLYASGFLFMGATEEQMQLLHDAGITHVSYVLILYSIAFILFLFVNILLHIYAVHAWPNSAKPSARSRSSSTTDPVQDSTFVNGHARSASEAQQLHDAEAFELQGLISDEEDEDAPGHRNHTMGPRKVEDEESAPLVGKETSSS</sequence>
<dbReference type="Pfam" id="PF10355">
    <property type="entry name" value="Ytp1"/>
    <property type="match status" value="1"/>
</dbReference>
<dbReference type="CDD" id="cd08760">
    <property type="entry name" value="Cyt_b561_FRRS1_like"/>
    <property type="match status" value="1"/>
</dbReference>
<proteinExistence type="predicted"/>
<dbReference type="AlphaFoldDB" id="A0A8H6P2I5"/>
<dbReference type="Proteomes" id="UP000662466">
    <property type="component" value="Unassembled WGS sequence"/>
</dbReference>
<evidence type="ECO:0000256" key="3">
    <source>
        <dbReference type="SAM" id="SignalP"/>
    </source>
</evidence>
<feature type="region of interest" description="Disordered" evidence="1">
    <location>
        <begin position="453"/>
        <end position="491"/>
    </location>
</feature>
<feature type="chain" id="PRO_5036430947" description="Integral membrane protein" evidence="3">
    <location>
        <begin position="23"/>
        <end position="491"/>
    </location>
</feature>